<dbReference type="InterPro" id="IPR043732">
    <property type="entry name" value="DUF5675"/>
</dbReference>
<evidence type="ECO:0000259" key="1">
    <source>
        <dbReference type="Pfam" id="PF18925"/>
    </source>
</evidence>
<reference evidence="2 3" key="1">
    <citation type="submission" date="2023-08" db="EMBL/GenBank/DDBJ databases">
        <title>Mesonia sp. MT50, isolated from deep-sea sediment of the Mariana Trench.</title>
        <authorList>
            <person name="Fu H."/>
        </authorList>
    </citation>
    <scope>NUCLEOTIDE SEQUENCE [LARGE SCALE GENOMIC DNA]</scope>
    <source>
        <strain evidence="2 3">MT50</strain>
    </source>
</reference>
<proteinExistence type="predicted"/>
<dbReference type="RefSeq" id="WP_308865262.1">
    <property type="nucleotide sequence ID" value="NZ_JAVHUL010000036.1"/>
</dbReference>
<sequence length="131" mass="15078">MELVLKRSYYPEGCNGILLLKGKKICHSIELPWRQNLKSRSCVPEGTYGLQLRFSPRFKWHLQLLEVPERALILIHPANDAQRELRGCIAPVKRLSGPGRGLDSRIAFQQLKQLVYPVLQRREAVHLIINS</sequence>
<comment type="caution">
    <text evidence="2">The sequence shown here is derived from an EMBL/GenBank/DDBJ whole genome shotgun (WGS) entry which is preliminary data.</text>
</comment>
<protein>
    <submittedName>
        <fullName evidence="2">DUF5675 family protein</fullName>
    </submittedName>
</protein>
<dbReference type="Proteomes" id="UP001230915">
    <property type="component" value="Unassembled WGS sequence"/>
</dbReference>
<organism evidence="2 3">
    <name type="scientific">Mesonia profundi</name>
    <dbReference type="NCBI Taxonomy" id="3070998"/>
    <lineage>
        <taxon>Bacteria</taxon>
        <taxon>Pseudomonadati</taxon>
        <taxon>Bacteroidota</taxon>
        <taxon>Flavobacteriia</taxon>
        <taxon>Flavobacteriales</taxon>
        <taxon>Flavobacteriaceae</taxon>
        <taxon>Mesonia</taxon>
    </lineage>
</organism>
<dbReference type="EMBL" id="JAVHUL010000036">
    <property type="protein sequence ID" value="MDQ7918269.1"/>
    <property type="molecule type" value="Genomic_DNA"/>
</dbReference>
<accession>A0ABU1A3S2</accession>
<gene>
    <name evidence="2" type="ORF">RBU60_11840</name>
</gene>
<feature type="domain" description="DUF5675" evidence="1">
    <location>
        <begin position="5"/>
        <end position="115"/>
    </location>
</feature>
<dbReference type="Pfam" id="PF18925">
    <property type="entry name" value="DUF5675"/>
    <property type="match status" value="1"/>
</dbReference>
<evidence type="ECO:0000313" key="3">
    <source>
        <dbReference type="Proteomes" id="UP001230915"/>
    </source>
</evidence>
<name>A0ABU1A3S2_9FLAO</name>
<keyword evidence="3" id="KW-1185">Reference proteome</keyword>
<evidence type="ECO:0000313" key="2">
    <source>
        <dbReference type="EMBL" id="MDQ7918269.1"/>
    </source>
</evidence>